<gene>
    <name evidence="1" type="ORF">ENQ76_03860</name>
</gene>
<accession>A0A7C2NTL6</accession>
<name>A0A7C2NTL6_9PLAN</name>
<comment type="caution">
    <text evidence="1">The sequence shown here is derived from an EMBL/GenBank/DDBJ whole genome shotgun (WGS) entry which is preliminary data.</text>
</comment>
<reference evidence="1" key="1">
    <citation type="journal article" date="2020" name="mSystems">
        <title>Genome- and Community-Level Interaction Insights into Carbon Utilization and Element Cycling Functions of Hydrothermarchaeota in Hydrothermal Sediment.</title>
        <authorList>
            <person name="Zhou Z."/>
            <person name="Liu Y."/>
            <person name="Xu W."/>
            <person name="Pan J."/>
            <person name="Luo Z.H."/>
            <person name="Li M."/>
        </authorList>
    </citation>
    <scope>NUCLEOTIDE SEQUENCE [LARGE SCALE GENOMIC DNA]</scope>
    <source>
        <strain evidence="1">SpSt-339</strain>
    </source>
</reference>
<organism evidence="1">
    <name type="scientific">Schlesneria paludicola</name>
    <dbReference type="NCBI Taxonomy" id="360056"/>
    <lineage>
        <taxon>Bacteria</taxon>
        <taxon>Pseudomonadati</taxon>
        <taxon>Planctomycetota</taxon>
        <taxon>Planctomycetia</taxon>
        <taxon>Planctomycetales</taxon>
        <taxon>Planctomycetaceae</taxon>
        <taxon>Schlesneria</taxon>
    </lineage>
</organism>
<proteinExistence type="predicted"/>
<sequence length="267" mass="31147">MHPNSPTKVLITVMTYPHPSRGYQELVCTAGVTESGKWVRLYPIDYRYRPQLQRFRKYQWIEVVLGPTGIGNDQRKESRRPELDTIRLLGEPLSTKSNWSERRAVIDRLPHWTCKQLMALYDQDKTSLGVVRPARVLDLEIRAASSEWKPEWQALFKQLKLFGPPQKPLRKIPYTFHYVFECEDSGGKPHRAMCEDWELGTLFLKQADRLGSDQAAAESVRDRFLTEVCREDKDTRFFMGTHFPYNTWLVLGVFWPPKQSSAPQLFA</sequence>
<protein>
    <submittedName>
        <fullName evidence="1">Uncharacterized protein</fullName>
    </submittedName>
</protein>
<evidence type="ECO:0000313" key="1">
    <source>
        <dbReference type="EMBL" id="HEN14588.1"/>
    </source>
</evidence>
<dbReference type="AlphaFoldDB" id="A0A7C2NTL6"/>
<dbReference type="EMBL" id="DSOK01000121">
    <property type="protein sequence ID" value="HEN14588.1"/>
    <property type="molecule type" value="Genomic_DNA"/>
</dbReference>